<reference evidence="1 2" key="2">
    <citation type="journal article" date="2022" name="Mol. Ecol. Resour.">
        <title>The genomes of chicory, endive, great burdock and yacon provide insights into Asteraceae paleo-polyploidization history and plant inulin production.</title>
        <authorList>
            <person name="Fan W."/>
            <person name="Wang S."/>
            <person name="Wang H."/>
            <person name="Wang A."/>
            <person name="Jiang F."/>
            <person name="Liu H."/>
            <person name="Zhao H."/>
            <person name="Xu D."/>
            <person name="Zhang Y."/>
        </authorList>
    </citation>
    <scope>NUCLEOTIDE SEQUENCE [LARGE SCALE GENOMIC DNA]</scope>
    <source>
        <strain evidence="2">cv. Yunnan</strain>
        <tissue evidence="1">Leaves</tissue>
    </source>
</reference>
<comment type="caution">
    <text evidence="1">The sequence shown here is derived from an EMBL/GenBank/DDBJ whole genome shotgun (WGS) entry which is preliminary data.</text>
</comment>
<dbReference type="Proteomes" id="UP001056120">
    <property type="component" value="Linkage Group LG28"/>
</dbReference>
<protein>
    <submittedName>
        <fullName evidence="1">Uncharacterized protein</fullName>
    </submittedName>
</protein>
<proteinExistence type="predicted"/>
<evidence type="ECO:0000313" key="2">
    <source>
        <dbReference type="Proteomes" id="UP001056120"/>
    </source>
</evidence>
<keyword evidence="2" id="KW-1185">Reference proteome</keyword>
<gene>
    <name evidence="1" type="ORF">L1987_83679</name>
</gene>
<sequence>MAQNDLKPNYSSSDDDEEEEEEASGSEDEQTSNSESEASDSASEEKPQPEPEKHLIAPPKSAIKPQASSESEESGSDTDSNSDLPPKKSVVVYPNVKPISSIPMEREVPNPGSKTSSTPSKRPPSHASAASEKDRKKAKSNTPTDDDSKKQLFQRLWSEDDEIVILKGMIDYKTESCENPIADMGAFHDIIKKSLHVDVSRAQLVDKIRRLKKKFVNNVSREKNGKDRSFSKKHEQKGYELSKLIWGSGASTSGGSLVKLNGVEDKEGGGVEVEKKMDVSQFVRYGGRDESPVLPEEIVKAGMELVEGSKRVELEERWRSLKKEELELYLKKMELVKEQALVVLEAVNSSGN</sequence>
<evidence type="ECO:0000313" key="1">
    <source>
        <dbReference type="EMBL" id="KAI3683179.1"/>
    </source>
</evidence>
<dbReference type="EMBL" id="CM042045">
    <property type="protein sequence ID" value="KAI3683179.1"/>
    <property type="molecule type" value="Genomic_DNA"/>
</dbReference>
<reference evidence="2" key="1">
    <citation type="journal article" date="2022" name="Mol. Ecol. Resour.">
        <title>The genomes of chicory, endive, great burdock and yacon provide insights into Asteraceae palaeo-polyploidization history and plant inulin production.</title>
        <authorList>
            <person name="Fan W."/>
            <person name="Wang S."/>
            <person name="Wang H."/>
            <person name="Wang A."/>
            <person name="Jiang F."/>
            <person name="Liu H."/>
            <person name="Zhao H."/>
            <person name="Xu D."/>
            <person name="Zhang Y."/>
        </authorList>
    </citation>
    <scope>NUCLEOTIDE SEQUENCE [LARGE SCALE GENOMIC DNA]</scope>
    <source>
        <strain evidence="2">cv. Yunnan</strain>
    </source>
</reference>
<name>A0ACB8YE32_9ASTR</name>
<accession>A0ACB8YE32</accession>
<organism evidence="1 2">
    <name type="scientific">Smallanthus sonchifolius</name>
    <dbReference type="NCBI Taxonomy" id="185202"/>
    <lineage>
        <taxon>Eukaryota</taxon>
        <taxon>Viridiplantae</taxon>
        <taxon>Streptophyta</taxon>
        <taxon>Embryophyta</taxon>
        <taxon>Tracheophyta</taxon>
        <taxon>Spermatophyta</taxon>
        <taxon>Magnoliopsida</taxon>
        <taxon>eudicotyledons</taxon>
        <taxon>Gunneridae</taxon>
        <taxon>Pentapetalae</taxon>
        <taxon>asterids</taxon>
        <taxon>campanulids</taxon>
        <taxon>Asterales</taxon>
        <taxon>Asteraceae</taxon>
        <taxon>Asteroideae</taxon>
        <taxon>Heliantheae alliance</taxon>
        <taxon>Millerieae</taxon>
        <taxon>Smallanthus</taxon>
    </lineage>
</organism>